<feature type="transmembrane region" description="Helical" evidence="1">
    <location>
        <begin position="46"/>
        <end position="67"/>
    </location>
</feature>
<evidence type="ECO:0000256" key="1">
    <source>
        <dbReference type="SAM" id="Phobius"/>
    </source>
</evidence>
<feature type="transmembrane region" description="Helical" evidence="1">
    <location>
        <begin position="170"/>
        <end position="192"/>
    </location>
</feature>
<reference evidence="2 3" key="1">
    <citation type="submission" date="2020-08" db="EMBL/GenBank/DDBJ databases">
        <title>Edaphobacter telluris sp. nov. and Acidobacterium dinghuensis sp. nov., two acidobacteria isolated from forest soil.</title>
        <authorList>
            <person name="Fu J."/>
            <person name="Qiu L."/>
        </authorList>
    </citation>
    <scope>NUCLEOTIDE SEQUENCE [LARGE SCALE GENOMIC DNA]</scope>
    <source>
        <strain evidence="2">4Y35</strain>
    </source>
</reference>
<dbReference type="KEGG" id="adin:H7849_19945"/>
<sequence>MNRSQQPALTLFAIGLIGLGILALIYGDFALVWQPVAPWVPGRTALAYASGIIMLFGGIGLMLRITAVWSARILFPYLILWASLKLPAIFVAPQIEGVWLGLGELTVLLSGGWILFATVADIPQDSPLAFAAHENGIRIARYLFAVSVIPIGLSHIIYLKETADLVPAWLPFRAGWAYLTGFGHIASGLGVLFSVFPEVAAFAEAGMIGVFTLLVWGPKVVTSPKTRLFWTAFFISWVIAAAVWLVAQSILKPESAKRDTRKTAGVLKASQPISRV</sequence>
<accession>A0A7G8BFL4</accession>
<feature type="transmembrane region" description="Helical" evidence="1">
    <location>
        <begin position="98"/>
        <end position="119"/>
    </location>
</feature>
<keyword evidence="1" id="KW-1133">Transmembrane helix</keyword>
<keyword evidence="1" id="KW-0472">Membrane</keyword>
<evidence type="ECO:0000313" key="3">
    <source>
        <dbReference type="Proteomes" id="UP000515312"/>
    </source>
</evidence>
<name>A0A7G8BFL4_9BACT</name>
<keyword evidence="3" id="KW-1185">Reference proteome</keyword>
<dbReference type="RefSeq" id="WP_186741887.1">
    <property type="nucleotide sequence ID" value="NZ_CP060394.1"/>
</dbReference>
<dbReference type="EMBL" id="CP060394">
    <property type="protein sequence ID" value="QNI31334.1"/>
    <property type="molecule type" value="Genomic_DNA"/>
</dbReference>
<dbReference type="Proteomes" id="UP000515312">
    <property type="component" value="Chromosome"/>
</dbReference>
<keyword evidence="1" id="KW-0812">Transmembrane</keyword>
<dbReference type="AlphaFoldDB" id="A0A7G8BFL4"/>
<feature type="transmembrane region" description="Helical" evidence="1">
    <location>
        <begin position="228"/>
        <end position="251"/>
    </location>
</feature>
<feature type="transmembrane region" description="Helical" evidence="1">
    <location>
        <begin position="199"/>
        <end position="216"/>
    </location>
</feature>
<protein>
    <submittedName>
        <fullName evidence="2">DoxX family protein</fullName>
    </submittedName>
</protein>
<organism evidence="2 3">
    <name type="scientific">Alloacidobacterium dinghuense</name>
    <dbReference type="NCBI Taxonomy" id="2763107"/>
    <lineage>
        <taxon>Bacteria</taxon>
        <taxon>Pseudomonadati</taxon>
        <taxon>Acidobacteriota</taxon>
        <taxon>Terriglobia</taxon>
        <taxon>Terriglobales</taxon>
        <taxon>Acidobacteriaceae</taxon>
        <taxon>Alloacidobacterium</taxon>
    </lineage>
</organism>
<evidence type="ECO:0000313" key="2">
    <source>
        <dbReference type="EMBL" id="QNI31334.1"/>
    </source>
</evidence>
<feature type="transmembrane region" description="Helical" evidence="1">
    <location>
        <begin position="74"/>
        <end position="92"/>
    </location>
</feature>
<feature type="transmembrane region" description="Helical" evidence="1">
    <location>
        <begin position="7"/>
        <end position="26"/>
    </location>
</feature>
<feature type="transmembrane region" description="Helical" evidence="1">
    <location>
        <begin position="139"/>
        <end position="158"/>
    </location>
</feature>
<gene>
    <name evidence="2" type="ORF">H7849_19945</name>
</gene>
<proteinExistence type="predicted"/>